<evidence type="ECO:0000313" key="3">
    <source>
        <dbReference type="Proteomes" id="UP000705508"/>
    </source>
</evidence>
<proteinExistence type="predicted"/>
<dbReference type="Proteomes" id="UP000705508">
    <property type="component" value="Unassembled WGS sequence"/>
</dbReference>
<protein>
    <submittedName>
        <fullName evidence="2">Uncharacterized protein</fullName>
    </submittedName>
</protein>
<keyword evidence="1" id="KW-0812">Transmembrane</keyword>
<sequence>MKKIRRILAACGALLLLAMYGSTLFFALTDHSQTAGLLKASLVCTVVIPVLLYAYTLVYRNLQNGRPREEEEGGTEDPGNTQT</sequence>
<dbReference type="EMBL" id="JACJKS010000003">
    <property type="protein sequence ID" value="MBM6947569.1"/>
    <property type="molecule type" value="Genomic_DNA"/>
</dbReference>
<evidence type="ECO:0000256" key="1">
    <source>
        <dbReference type="SAM" id="Phobius"/>
    </source>
</evidence>
<reference evidence="2" key="1">
    <citation type="submission" date="2020-08" db="EMBL/GenBank/DDBJ databases">
        <authorList>
            <person name="Cejkova D."/>
            <person name="Kubasova T."/>
            <person name="Jahodarova E."/>
            <person name="Rychlik I."/>
        </authorList>
    </citation>
    <scope>NUCLEOTIDE SEQUENCE</scope>
    <source>
        <strain evidence="2">An582</strain>
    </source>
</reference>
<keyword evidence="1" id="KW-0472">Membrane</keyword>
<evidence type="ECO:0000313" key="2">
    <source>
        <dbReference type="EMBL" id="MBM6947569.1"/>
    </source>
</evidence>
<dbReference type="RefSeq" id="WP_204905623.1">
    <property type="nucleotide sequence ID" value="NZ_JACJKS010000003.1"/>
</dbReference>
<name>A0A938XBA6_9CLOT</name>
<feature type="transmembrane region" description="Helical" evidence="1">
    <location>
        <begin position="37"/>
        <end position="58"/>
    </location>
</feature>
<gene>
    <name evidence="2" type="ORF">H6A20_02685</name>
</gene>
<dbReference type="AlphaFoldDB" id="A0A938XBA6"/>
<comment type="caution">
    <text evidence="2">The sequence shown here is derived from an EMBL/GenBank/DDBJ whole genome shotgun (WGS) entry which is preliminary data.</text>
</comment>
<organism evidence="2 3">
    <name type="scientific">Mordavella massiliensis</name>
    <dbReference type="NCBI Taxonomy" id="1871024"/>
    <lineage>
        <taxon>Bacteria</taxon>
        <taxon>Bacillati</taxon>
        <taxon>Bacillota</taxon>
        <taxon>Clostridia</taxon>
        <taxon>Eubacteriales</taxon>
        <taxon>Clostridiaceae</taxon>
        <taxon>Mordavella</taxon>
    </lineage>
</organism>
<accession>A0A938XBA6</accession>
<keyword evidence="1" id="KW-1133">Transmembrane helix</keyword>
<reference evidence="2" key="2">
    <citation type="journal article" date="2021" name="Sci. Rep.">
        <title>The distribution of antibiotic resistance genes in chicken gut microbiota commensals.</title>
        <authorList>
            <person name="Juricova H."/>
            <person name="Matiasovicova J."/>
            <person name="Kubasova T."/>
            <person name="Cejkova D."/>
            <person name="Rychlik I."/>
        </authorList>
    </citation>
    <scope>NUCLEOTIDE SEQUENCE</scope>
    <source>
        <strain evidence="2">An582</strain>
    </source>
</reference>